<dbReference type="HOGENOM" id="CLU_179229_0_0_11"/>
<dbReference type="OrthoDB" id="4965508at2"/>
<reference evidence="1 2" key="1">
    <citation type="journal article" date="2009" name="Stand. Genomic Sci.">
        <title>Complete genome sequence of Sanguibacter keddieii type strain (ST-74).</title>
        <authorList>
            <person name="Ivanova N."/>
            <person name="Sikorski J."/>
            <person name="Sims D."/>
            <person name="Brettin T."/>
            <person name="Detter J.C."/>
            <person name="Han C."/>
            <person name="Lapidus A."/>
            <person name="Copeland A."/>
            <person name="Glavina Del Rio T."/>
            <person name="Nolan M."/>
            <person name="Chen F."/>
            <person name="Lucas S."/>
            <person name="Tice H."/>
            <person name="Cheng J.F."/>
            <person name="Bruce D."/>
            <person name="Goodwin L."/>
            <person name="Pitluck S."/>
            <person name="Pati A."/>
            <person name="Mavromatis K."/>
            <person name="Chen A."/>
            <person name="Palaniappan K."/>
            <person name="D'haeseleer P."/>
            <person name="Chain P."/>
            <person name="Bristow J."/>
            <person name="Eisen J.A."/>
            <person name="Markowitz V."/>
            <person name="Hugenholtz P."/>
            <person name="Goker M."/>
            <person name="Pukall R."/>
            <person name="Klenk H.P."/>
            <person name="Kyrpides N.C."/>
        </authorList>
    </citation>
    <scope>NUCLEOTIDE SEQUENCE [LARGE SCALE GENOMIC DNA]</scope>
    <source>
        <strain evidence="2">ATCC 51767 / DSM 10542 / NCFB 3025 / ST-74</strain>
    </source>
</reference>
<evidence type="ECO:0008006" key="3">
    <source>
        <dbReference type="Google" id="ProtNLM"/>
    </source>
</evidence>
<gene>
    <name evidence="1" type="ordered locus">Sked_03970</name>
</gene>
<dbReference type="Gene3D" id="1.10.287.1060">
    <property type="entry name" value="ESAT-6-like"/>
    <property type="match status" value="1"/>
</dbReference>
<protein>
    <recommendedName>
        <fullName evidence="3">Pore-forming ESAT-6 family protein</fullName>
    </recommendedName>
</protein>
<sequence length="102" mass="11216">MTSTDRRDFDLAASTTAQENFDRVAARLESLVDQRTADVRGAMADYEATGVSADYQACERRWSTVADEVKTIVRTLRRSLTSSDASAQDALRKAQAAVERIG</sequence>
<dbReference type="AlphaFoldDB" id="D1BK87"/>
<dbReference type="eggNOG" id="ENOG5032ZP9">
    <property type="taxonomic scope" value="Bacteria"/>
</dbReference>
<evidence type="ECO:0000313" key="1">
    <source>
        <dbReference type="EMBL" id="ACZ20364.1"/>
    </source>
</evidence>
<dbReference type="KEGG" id="ske:Sked_03970"/>
<dbReference type="Proteomes" id="UP000000322">
    <property type="component" value="Chromosome"/>
</dbReference>
<name>D1BK87_SANKS</name>
<accession>D1BK87</accession>
<evidence type="ECO:0000313" key="2">
    <source>
        <dbReference type="Proteomes" id="UP000000322"/>
    </source>
</evidence>
<dbReference type="RefSeq" id="WP_012865433.1">
    <property type="nucleotide sequence ID" value="NC_013521.1"/>
</dbReference>
<dbReference type="STRING" id="446469.Sked_03970"/>
<organism evidence="1 2">
    <name type="scientific">Sanguibacter keddieii (strain ATCC 51767 / DSM 10542 / NCFB 3025 / ST-74)</name>
    <dbReference type="NCBI Taxonomy" id="446469"/>
    <lineage>
        <taxon>Bacteria</taxon>
        <taxon>Bacillati</taxon>
        <taxon>Actinomycetota</taxon>
        <taxon>Actinomycetes</taxon>
        <taxon>Micrococcales</taxon>
        <taxon>Sanguibacteraceae</taxon>
        <taxon>Sanguibacter</taxon>
    </lineage>
</organism>
<proteinExistence type="predicted"/>
<keyword evidence="2" id="KW-1185">Reference proteome</keyword>
<dbReference type="EMBL" id="CP001819">
    <property type="protein sequence ID" value="ACZ20364.1"/>
    <property type="molecule type" value="Genomic_DNA"/>
</dbReference>